<feature type="transmembrane region" description="Helical" evidence="1">
    <location>
        <begin position="463"/>
        <end position="484"/>
    </location>
</feature>
<evidence type="ECO:0000256" key="1">
    <source>
        <dbReference type="SAM" id="Phobius"/>
    </source>
</evidence>
<keyword evidence="1" id="KW-0812">Transmembrane</keyword>
<dbReference type="InterPro" id="IPR043748">
    <property type="entry name" value="DUF5693"/>
</dbReference>
<feature type="transmembrane region" description="Helical" evidence="1">
    <location>
        <begin position="382"/>
        <end position="400"/>
    </location>
</feature>
<dbReference type="EMBL" id="WHYR01000008">
    <property type="protein sequence ID" value="MQL51532.1"/>
    <property type="molecule type" value="Genomic_DNA"/>
</dbReference>
<dbReference type="RefSeq" id="WP_152945453.1">
    <property type="nucleotide sequence ID" value="NZ_WHYR01000008.1"/>
</dbReference>
<name>A0A6N7ING1_9FIRM</name>
<keyword evidence="2" id="KW-0732">Signal</keyword>
<proteinExistence type="predicted"/>
<gene>
    <name evidence="3" type="ORF">GFC01_04485</name>
</gene>
<dbReference type="Pfam" id="PF18949">
    <property type="entry name" value="DUF5693"/>
    <property type="match status" value="1"/>
</dbReference>
<evidence type="ECO:0000313" key="4">
    <source>
        <dbReference type="Proteomes" id="UP000441717"/>
    </source>
</evidence>
<keyword evidence="1" id="KW-0472">Membrane</keyword>
<keyword evidence="1" id="KW-1133">Transmembrane helix</keyword>
<feature type="transmembrane region" description="Helical" evidence="1">
    <location>
        <begin position="407"/>
        <end position="427"/>
    </location>
</feature>
<dbReference type="Proteomes" id="UP000441717">
    <property type="component" value="Unassembled WGS sequence"/>
</dbReference>
<comment type="caution">
    <text evidence="3">The sequence shown here is derived from an EMBL/GenBank/DDBJ whole genome shotgun (WGS) entry which is preliminary data.</text>
</comment>
<feature type="transmembrane region" description="Helical" evidence="1">
    <location>
        <begin position="539"/>
        <end position="558"/>
    </location>
</feature>
<feature type="chain" id="PRO_5039655333" evidence="2">
    <location>
        <begin position="26"/>
        <end position="683"/>
    </location>
</feature>
<feature type="signal peptide" evidence="2">
    <location>
        <begin position="1"/>
        <end position="25"/>
    </location>
</feature>
<dbReference type="AlphaFoldDB" id="A0A6N7ING1"/>
<organism evidence="3 4">
    <name type="scientific">Desulfofundulus thermobenzoicus</name>
    <dbReference type="NCBI Taxonomy" id="29376"/>
    <lineage>
        <taxon>Bacteria</taxon>
        <taxon>Bacillati</taxon>
        <taxon>Bacillota</taxon>
        <taxon>Clostridia</taxon>
        <taxon>Eubacteriales</taxon>
        <taxon>Peptococcaceae</taxon>
        <taxon>Desulfofundulus</taxon>
    </lineage>
</organism>
<dbReference type="OrthoDB" id="3805529at2"/>
<feature type="transmembrane region" description="Helical" evidence="1">
    <location>
        <begin position="433"/>
        <end position="451"/>
    </location>
</feature>
<protein>
    <submittedName>
        <fullName evidence="3">Uncharacterized protein</fullName>
    </submittedName>
</protein>
<feature type="transmembrane region" description="Helical" evidence="1">
    <location>
        <begin position="612"/>
        <end position="633"/>
    </location>
</feature>
<feature type="transmembrane region" description="Helical" evidence="1">
    <location>
        <begin position="645"/>
        <end position="665"/>
    </location>
</feature>
<evidence type="ECO:0000256" key="2">
    <source>
        <dbReference type="SAM" id="SignalP"/>
    </source>
</evidence>
<feature type="transmembrane region" description="Helical" evidence="1">
    <location>
        <begin position="500"/>
        <end position="519"/>
    </location>
</feature>
<reference evidence="3 4" key="1">
    <citation type="submission" date="2019-10" db="EMBL/GenBank/DDBJ databases">
        <title>Comparative genomics of sulfur disproportionating microorganisms.</title>
        <authorList>
            <person name="Ward L.M."/>
            <person name="Bertran E."/>
            <person name="Johnston D."/>
        </authorList>
    </citation>
    <scope>NUCLEOTIDE SEQUENCE [LARGE SCALE GENOMIC DNA]</scope>
    <source>
        <strain evidence="3 4">DSM 14055</strain>
    </source>
</reference>
<sequence>MSNSRWYQALLILLLAVAAGAAAYAAAGRYHGETGNRRVELAMPFEQIQRLAGLSGRDTLEVMNLFRAQGLTSVFYTEATLDEWQKSGALTVLTGRDLYLLYRSGAGTSNFSGQGKINPEDTCFVTAKRAVALQLAEQLEGKGITARVYALAPGGFVEEDRPAARGRAGGPPAGDEPAGGAGLLVVATPASRDTLAGLGLGFPPDALDLSRQAGLRAIVQVRAWPGVTARGLEGVFKPLRQIPHLAAVAFYGDTLPGYPDRLPDLQKNMAGLGVPVIQIEFQPQRGLTGLADLMGDRVLRMHQADPADLKIYSVDSLISRLELAAAERNVRLLLVYPVVEPGTQDCLTLNLRYVGDLTQALAEKGLTPGPAQPLPLLVQPRWLLFLVGLGVIAGGLLLLLQLGVRRFNPLVGLFSLLAWAGLLAVAPQMARNLMALAAAVIFPVLSIQGSVKPGGTTGGRSVFLLIRTTLLTLPGALLMVGLLADSGYMLKLRYFTGVKMAYVLPLLFLAVIFTGRGLAGESKGHLWERAARLLDRPLLLKWVLAAVFLLVVLIIFLMRTGTQEIIPPSGLELKFRSLLNHLLYVRPRTKEFLIGHPLLLLLFYYGYRDNRFLPLLLLGAIGQISVINTFMHIHTPLAVSVLRVFHGLWLGILTGLLLIPVWRLCVFSGRKILSAVGKAENEG</sequence>
<evidence type="ECO:0000313" key="3">
    <source>
        <dbReference type="EMBL" id="MQL51532.1"/>
    </source>
</evidence>
<keyword evidence="4" id="KW-1185">Reference proteome</keyword>
<accession>A0A6N7ING1</accession>